<proteinExistence type="predicted"/>
<evidence type="ECO:0000313" key="4">
    <source>
        <dbReference type="Proteomes" id="UP000689195"/>
    </source>
</evidence>
<dbReference type="OrthoDB" id="306751at2759"/>
<evidence type="ECO:0000256" key="2">
    <source>
        <dbReference type="SAM" id="MobiDB-lite"/>
    </source>
</evidence>
<dbReference type="Proteomes" id="UP000689195">
    <property type="component" value="Unassembled WGS sequence"/>
</dbReference>
<evidence type="ECO:0000256" key="1">
    <source>
        <dbReference type="SAM" id="Coils"/>
    </source>
</evidence>
<dbReference type="EMBL" id="CAJJDO010000020">
    <property type="protein sequence ID" value="CAD8150386.1"/>
    <property type="molecule type" value="Genomic_DNA"/>
</dbReference>
<evidence type="ECO:0000313" key="3">
    <source>
        <dbReference type="EMBL" id="CAD8150386.1"/>
    </source>
</evidence>
<gene>
    <name evidence="3" type="ORF">PPENT_87.1.T0200234</name>
</gene>
<feature type="compositionally biased region" description="Low complexity" evidence="2">
    <location>
        <begin position="210"/>
        <end position="247"/>
    </location>
</feature>
<comment type="caution">
    <text evidence="3">The sequence shown here is derived from an EMBL/GenBank/DDBJ whole genome shotgun (WGS) entry which is preliminary data.</text>
</comment>
<feature type="region of interest" description="Disordered" evidence="2">
    <location>
        <begin position="177"/>
        <end position="293"/>
    </location>
</feature>
<keyword evidence="4" id="KW-1185">Reference proteome</keyword>
<keyword evidence="1" id="KW-0175">Coiled coil</keyword>
<feature type="compositionally biased region" description="Pro residues" evidence="2">
    <location>
        <begin position="179"/>
        <end position="209"/>
    </location>
</feature>
<accession>A0A8S1TGQ8</accession>
<protein>
    <submittedName>
        <fullName evidence="3">Uncharacterized protein</fullName>
    </submittedName>
</protein>
<dbReference type="AlphaFoldDB" id="A0A8S1TGQ8"/>
<name>A0A8S1TGQ8_9CILI</name>
<feature type="compositionally biased region" description="Polar residues" evidence="2">
    <location>
        <begin position="277"/>
        <end position="288"/>
    </location>
</feature>
<feature type="coiled-coil region" evidence="1">
    <location>
        <begin position="70"/>
        <end position="117"/>
    </location>
</feature>
<organism evidence="3 4">
    <name type="scientific">Paramecium pentaurelia</name>
    <dbReference type="NCBI Taxonomy" id="43138"/>
    <lineage>
        <taxon>Eukaryota</taxon>
        <taxon>Sar</taxon>
        <taxon>Alveolata</taxon>
        <taxon>Ciliophora</taxon>
        <taxon>Intramacronucleata</taxon>
        <taxon>Oligohymenophorea</taxon>
        <taxon>Peniculida</taxon>
        <taxon>Parameciidae</taxon>
        <taxon>Paramecium</taxon>
    </lineage>
</organism>
<reference evidence="3" key="1">
    <citation type="submission" date="2021-01" db="EMBL/GenBank/DDBJ databases">
        <authorList>
            <consortium name="Genoscope - CEA"/>
            <person name="William W."/>
        </authorList>
    </citation>
    <scope>NUCLEOTIDE SEQUENCE</scope>
</reference>
<sequence length="583" mass="68875">MYYREKRASSYQKPQIGQDDLRNQLDLLDQFMRPSYDVKFHHDPSQKSGIRQSNHLNKSFQFPKLSTLPEESVNEEVAQMQQAIDQQNQTLKRLLKEQREINKAQLFKQELENLKTQVQTIHLKLPKLPQYEQLNEIKHEISSLRQSFFQQAQQPQQPIIQPPQIIYQQMPQPIQQPQYFPPYPYYPPPYPPYGQQPPSPYGQQPPPYPLQQQLYQQPYQYNPYQSPYYPQPQSQPQDGQANQQNPQSVGKIKTKTAGSQGQNSRRSSQKTIPLVSKRSNQQTKQSFFSDKGDKKVPFQGSRLKVIFNAVRLAMRWKIYCKPLNILWRKLYKHSVECKAVIQKISYSVALKRINDWCKMVLAKVENYLTKIKEIDFINPEKPLTEQEIDQSYMQITNAMKYLMTSLVTYCTNDFMIPELKFLSYLQFFDQPEIDRGLFVARRVLFWKEKQLDMTKTQQMMIVGDLVILVHILPALMEIPGQIFLIKCMVSLVQIHFMKYFDLRVLNRNPEYRIIQLNLVDVVDAKLVVRLEKLEKFDDERYIVGVYEESQFQGFYAKRPHFQDDMQKALLQIHTNLLQALAAK</sequence>